<dbReference type="RefSeq" id="WP_031577572.1">
    <property type="nucleotide sequence ID" value="NZ_DAMAXS010000017.1"/>
</dbReference>
<dbReference type="Gene3D" id="1.20.5.1030">
    <property type="entry name" value="Preprotein translocase secy subunit"/>
    <property type="match status" value="1"/>
</dbReference>
<accession>A0A1G8TBE2</accession>
<keyword evidence="7 9" id="KW-0811">Translocation</keyword>
<dbReference type="PANTHER" id="PTHR33910">
    <property type="entry name" value="PROTEIN TRANSLOCASE SUBUNIT SECE"/>
    <property type="match status" value="1"/>
</dbReference>
<evidence type="ECO:0000256" key="2">
    <source>
        <dbReference type="ARBA" id="ARBA00022448"/>
    </source>
</evidence>
<dbReference type="HAMAP" id="MF_00422">
    <property type="entry name" value="SecE"/>
    <property type="match status" value="1"/>
</dbReference>
<dbReference type="GO" id="GO:0009306">
    <property type="term" value="P:protein secretion"/>
    <property type="evidence" value="ECO:0007669"/>
    <property type="project" value="UniProtKB-UniRule"/>
</dbReference>
<dbReference type="PANTHER" id="PTHR33910:SF1">
    <property type="entry name" value="PROTEIN TRANSLOCASE SUBUNIT SECE"/>
    <property type="match status" value="1"/>
</dbReference>
<keyword evidence="2 9" id="KW-0813">Transport</keyword>
<dbReference type="GO" id="GO:0005886">
    <property type="term" value="C:plasma membrane"/>
    <property type="evidence" value="ECO:0007669"/>
    <property type="project" value="UniProtKB-SubCell"/>
</dbReference>
<keyword evidence="5 9" id="KW-0653">Protein transport</keyword>
<keyword evidence="3 9" id="KW-1003">Cell membrane</keyword>
<organism evidence="10 11">
    <name type="scientific">Proteiniclasticum ruminis</name>
    <dbReference type="NCBI Taxonomy" id="398199"/>
    <lineage>
        <taxon>Bacteria</taxon>
        <taxon>Bacillati</taxon>
        <taxon>Bacillota</taxon>
        <taxon>Clostridia</taxon>
        <taxon>Eubacteriales</taxon>
        <taxon>Clostridiaceae</taxon>
        <taxon>Proteiniclasticum</taxon>
    </lineage>
</organism>
<evidence type="ECO:0000256" key="5">
    <source>
        <dbReference type="ARBA" id="ARBA00022927"/>
    </source>
</evidence>
<dbReference type="NCBIfam" id="TIGR00964">
    <property type="entry name" value="secE_bact"/>
    <property type="match status" value="1"/>
</dbReference>
<dbReference type="Pfam" id="PF00584">
    <property type="entry name" value="SecE"/>
    <property type="match status" value="1"/>
</dbReference>
<evidence type="ECO:0000256" key="7">
    <source>
        <dbReference type="ARBA" id="ARBA00023010"/>
    </source>
</evidence>
<name>A0A1G8TBE2_9CLOT</name>
<keyword evidence="6 9" id="KW-1133">Transmembrane helix</keyword>
<dbReference type="EMBL" id="FNDZ01000017">
    <property type="protein sequence ID" value="SDJ38803.1"/>
    <property type="molecule type" value="Genomic_DNA"/>
</dbReference>
<dbReference type="InterPro" id="IPR005807">
    <property type="entry name" value="SecE_bac"/>
</dbReference>
<dbReference type="GO" id="GO:0008320">
    <property type="term" value="F:protein transmembrane transporter activity"/>
    <property type="evidence" value="ECO:0007669"/>
    <property type="project" value="UniProtKB-UniRule"/>
</dbReference>
<keyword evidence="4 9" id="KW-0812">Transmembrane</keyword>
<dbReference type="GO" id="GO:0043952">
    <property type="term" value="P:protein transport by the Sec complex"/>
    <property type="evidence" value="ECO:0007669"/>
    <property type="project" value="UniProtKB-UniRule"/>
</dbReference>
<keyword evidence="8 9" id="KW-0472">Membrane</keyword>
<evidence type="ECO:0000313" key="11">
    <source>
        <dbReference type="Proteomes" id="UP000183255"/>
    </source>
</evidence>
<dbReference type="InterPro" id="IPR038379">
    <property type="entry name" value="SecE_sf"/>
</dbReference>
<reference evidence="10 11" key="1">
    <citation type="submission" date="2016-10" db="EMBL/GenBank/DDBJ databases">
        <authorList>
            <person name="de Groot N.N."/>
        </authorList>
    </citation>
    <scope>NUCLEOTIDE SEQUENCE [LARGE SCALE GENOMIC DNA]</scope>
    <source>
        <strain evidence="10 11">CGMCC 1.5058</strain>
    </source>
</reference>
<protein>
    <recommendedName>
        <fullName evidence="9">Protein translocase subunit SecE</fullName>
    </recommendedName>
</protein>
<evidence type="ECO:0000313" key="10">
    <source>
        <dbReference type="EMBL" id="SDJ38803.1"/>
    </source>
</evidence>
<evidence type="ECO:0000256" key="4">
    <source>
        <dbReference type="ARBA" id="ARBA00022692"/>
    </source>
</evidence>
<comment type="subunit">
    <text evidence="9">Component of the Sec protein translocase complex. Heterotrimer consisting of SecY, SecE and SecG subunits. The heterotrimers can form oligomers, although 1 heterotrimer is thought to be able to translocate proteins. Interacts with the ribosome. Interacts with SecDF, and other proteins may be involved. Interacts with SecA.</text>
</comment>
<evidence type="ECO:0000256" key="1">
    <source>
        <dbReference type="ARBA" id="ARBA00004370"/>
    </source>
</evidence>
<dbReference type="InterPro" id="IPR001901">
    <property type="entry name" value="Translocase_SecE/Sec61-g"/>
</dbReference>
<proteinExistence type="inferred from homology"/>
<evidence type="ECO:0000256" key="9">
    <source>
        <dbReference type="HAMAP-Rule" id="MF_00422"/>
    </source>
</evidence>
<dbReference type="GO" id="GO:0065002">
    <property type="term" value="P:intracellular protein transmembrane transport"/>
    <property type="evidence" value="ECO:0007669"/>
    <property type="project" value="UniProtKB-UniRule"/>
</dbReference>
<evidence type="ECO:0000256" key="3">
    <source>
        <dbReference type="ARBA" id="ARBA00022475"/>
    </source>
</evidence>
<evidence type="ECO:0000256" key="6">
    <source>
        <dbReference type="ARBA" id="ARBA00022989"/>
    </source>
</evidence>
<comment type="subcellular location">
    <subcellularLocation>
        <location evidence="9">Cell membrane</location>
        <topology evidence="9">Single-pass membrane protein</topology>
    </subcellularLocation>
    <subcellularLocation>
        <location evidence="1">Membrane</location>
    </subcellularLocation>
</comment>
<evidence type="ECO:0000256" key="8">
    <source>
        <dbReference type="ARBA" id="ARBA00023136"/>
    </source>
</evidence>
<comment type="similarity">
    <text evidence="9">Belongs to the SecE/SEC61-gamma family.</text>
</comment>
<dbReference type="GO" id="GO:0006605">
    <property type="term" value="P:protein targeting"/>
    <property type="evidence" value="ECO:0007669"/>
    <property type="project" value="UniProtKB-UniRule"/>
</dbReference>
<dbReference type="AlphaFoldDB" id="A0A1G8TBE2"/>
<feature type="transmembrane region" description="Helical" evidence="9">
    <location>
        <begin position="33"/>
        <end position="55"/>
    </location>
</feature>
<gene>
    <name evidence="9" type="primary">secE</name>
    <name evidence="10" type="ORF">SAMN05421804_11714</name>
</gene>
<comment type="function">
    <text evidence="9">Essential subunit of the Sec protein translocation channel SecYEG. Clamps together the 2 halves of SecY. May contact the channel plug during translocation.</text>
</comment>
<sequence length="66" mass="7421">MASNSKGLFQFVKETKNEIKKITWPSKEEVKKAIGIVAVICAIYIVFIAIADFIFNGLLTEILFNL</sequence>
<dbReference type="Proteomes" id="UP000183255">
    <property type="component" value="Unassembled WGS sequence"/>
</dbReference>
<dbReference type="PROSITE" id="PS01067">
    <property type="entry name" value="SECE_SEC61G"/>
    <property type="match status" value="1"/>
</dbReference>